<sequence>MDRRFASESFENLLPRADVPASQCYTPAGVVVTSDLVPCNAVVAADGQGSMCCSMGQGSQNDTCHPTGLCKNGGLFFRDFCSDPTWNSPYCLKDVCMDDNDFGSSTSYARMFSCGDNDSGAPTFCCGEGRDETCCQNSTAVFAMASPLIRVNGTVGFASTITITHTATATGTAASAGVTPSGESSNSTASLASCSQSPAAKNAAIGLGAGLGAVLLASAVAFFLLRRKWKGGPRQDYGSMDSSVGGANMQAYGPPKDGWNNYHEAPGSVPHTAELSSTR</sequence>
<dbReference type="Proteomes" id="UP001629113">
    <property type="component" value="Unassembled WGS sequence"/>
</dbReference>
<dbReference type="EMBL" id="JBFCZG010000009">
    <property type="protein sequence ID" value="KAL3418091.1"/>
    <property type="molecule type" value="Genomic_DNA"/>
</dbReference>
<organism evidence="3 4">
    <name type="scientific">Phlyctema vagabunda</name>
    <dbReference type="NCBI Taxonomy" id="108571"/>
    <lineage>
        <taxon>Eukaryota</taxon>
        <taxon>Fungi</taxon>
        <taxon>Dikarya</taxon>
        <taxon>Ascomycota</taxon>
        <taxon>Pezizomycotina</taxon>
        <taxon>Leotiomycetes</taxon>
        <taxon>Helotiales</taxon>
        <taxon>Dermateaceae</taxon>
        <taxon>Phlyctema</taxon>
    </lineage>
</organism>
<keyword evidence="2" id="KW-0812">Transmembrane</keyword>
<keyword evidence="4" id="KW-1185">Reference proteome</keyword>
<feature type="region of interest" description="Disordered" evidence="1">
    <location>
        <begin position="248"/>
        <end position="279"/>
    </location>
</feature>
<proteinExistence type="predicted"/>
<evidence type="ECO:0000256" key="1">
    <source>
        <dbReference type="SAM" id="MobiDB-lite"/>
    </source>
</evidence>
<accession>A0ABR4P472</accession>
<evidence type="ECO:0000313" key="3">
    <source>
        <dbReference type="EMBL" id="KAL3418091.1"/>
    </source>
</evidence>
<evidence type="ECO:0000313" key="4">
    <source>
        <dbReference type="Proteomes" id="UP001629113"/>
    </source>
</evidence>
<feature type="transmembrane region" description="Helical" evidence="2">
    <location>
        <begin position="203"/>
        <end position="225"/>
    </location>
</feature>
<gene>
    <name evidence="3" type="ORF">PVAG01_09806</name>
</gene>
<keyword evidence="2" id="KW-0472">Membrane</keyword>
<protein>
    <submittedName>
        <fullName evidence="3">Uncharacterized protein</fullName>
    </submittedName>
</protein>
<comment type="caution">
    <text evidence="3">The sequence shown here is derived from an EMBL/GenBank/DDBJ whole genome shotgun (WGS) entry which is preliminary data.</text>
</comment>
<name>A0ABR4P472_9HELO</name>
<evidence type="ECO:0000256" key="2">
    <source>
        <dbReference type="SAM" id="Phobius"/>
    </source>
</evidence>
<keyword evidence="2" id="KW-1133">Transmembrane helix</keyword>
<reference evidence="3 4" key="1">
    <citation type="submission" date="2024-06" db="EMBL/GenBank/DDBJ databases">
        <title>Complete genome of Phlyctema vagabunda strain 19-DSS-EL-015.</title>
        <authorList>
            <person name="Fiorenzani C."/>
        </authorList>
    </citation>
    <scope>NUCLEOTIDE SEQUENCE [LARGE SCALE GENOMIC DNA]</scope>
    <source>
        <strain evidence="3 4">19-DSS-EL-015</strain>
    </source>
</reference>